<keyword evidence="4" id="KW-0408">Iron</keyword>
<name>A0A0U5BXT9_9BACT</name>
<evidence type="ECO:0000256" key="2">
    <source>
        <dbReference type="ARBA" id="ARBA00022485"/>
    </source>
</evidence>
<keyword evidence="3" id="KW-0479">Metal-binding</keyword>
<proteinExistence type="inferred from homology"/>
<dbReference type="Proteomes" id="UP000068196">
    <property type="component" value="Chromosome"/>
</dbReference>
<evidence type="ECO:0000259" key="7">
    <source>
        <dbReference type="Pfam" id="PF05681"/>
    </source>
</evidence>
<sequence length="279" mass="30688">MNAKVELERIKDAVKEGYLFACLRLPEEMVKKFEEALKLEENPLARRVFEILLENAKIAEREKIPLCQDTGIPVVIVRFSSGVDLSGVPEAINEGIAEAVKEGYLRSSVAHPLTRKNTGTNTPAIIHYEYVSNETFDIWLMPKGCGSENMSRLAMLPPARGIQGIKEFVLNTVKEAGPNPCPPLIVGVGIGGNFERSAYLAKRALFRNPGEPNRDPEVAELEKELLEEINSLGIGPLGFGGKTTALFVHIEIEPCHIASLPVAVNLQCHSARLKKIKLL</sequence>
<dbReference type="NCBIfam" id="TIGR00722">
    <property type="entry name" value="ttdA_fumA_fumB"/>
    <property type="match status" value="1"/>
</dbReference>
<keyword evidence="6" id="KW-0456">Lyase</keyword>
<dbReference type="InterPro" id="IPR051208">
    <property type="entry name" value="Class-I_Fumarase/Tartrate_DH"/>
</dbReference>
<dbReference type="OrthoDB" id="9798978at2"/>
<dbReference type="PANTHER" id="PTHR30389">
    <property type="entry name" value="FUMARATE HYDRATASE-RELATED"/>
    <property type="match status" value="1"/>
</dbReference>
<keyword evidence="9" id="KW-1185">Reference proteome</keyword>
<dbReference type="NCBIfam" id="NF004885">
    <property type="entry name" value="PRK06246.1"/>
    <property type="match status" value="1"/>
</dbReference>
<evidence type="ECO:0000256" key="6">
    <source>
        <dbReference type="ARBA" id="ARBA00023239"/>
    </source>
</evidence>
<dbReference type="EMBL" id="AP014945">
    <property type="protein sequence ID" value="BAU23541.1"/>
    <property type="molecule type" value="Genomic_DNA"/>
</dbReference>
<dbReference type="Pfam" id="PF05681">
    <property type="entry name" value="Fumerase"/>
    <property type="match status" value="1"/>
</dbReference>
<dbReference type="GO" id="GO:0016829">
    <property type="term" value="F:lyase activity"/>
    <property type="evidence" value="ECO:0007669"/>
    <property type="project" value="UniProtKB-KW"/>
</dbReference>
<gene>
    <name evidence="8" type="ORF">THC_1169</name>
</gene>
<reference evidence="8 9" key="1">
    <citation type="journal article" date="2016" name="Int. J. Syst. Evol. Microbiol.">
        <title>Caldimicrobium thiodismutans sp. nov., a sulfur-disproportionating bacterium isolated from a hot spring, and emended description of the genus Caldimicrobium.</title>
        <authorList>
            <person name="Kojima H."/>
            <person name="Umezawa K."/>
            <person name="Fukui M."/>
        </authorList>
    </citation>
    <scope>NUCLEOTIDE SEQUENCE [LARGE SCALE GENOMIC DNA]</scope>
    <source>
        <strain evidence="8 9">TF1</strain>
    </source>
</reference>
<dbReference type="AlphaFoldDB" id="A0A0U5BXT9"/>
<dbReference type="GO" id="GO:0051539">
    <property type="term" value="F:4 iron, 4 sulfur cluster binding"/>
    <property type="evidence" value="ECO:0007669"/>
    <property type="project" value="UniProtKB-KW"/>
</dbReference>
<evidence type="ECO:0000313" key="8">
    <source>
        <dbReference type="EMBL" id="BAU23541.1"/>
    </source>
</evidence>
<keyword evidence="5" id="KW-0411">Iron-sulfur</keyword>
<evidence type="ECO:0000256" key="3">
    <source>
        <dbReference type="ARBA" id="ARBA00022723"/>
    </source>
</evidence>
<reference evidence="9" key="2">
    <citation type="journal article" date="2016" name="Int. J. Syst. Evol. Microbiol.">
        <title>Caldimicrobium thiodismutans sp. nov., a sulfur-disproportionating bacterium isolated from a hot spring.</title>
        <authorList>
            <person name="Kojima H."/>
            <person name="Umezawa K."/>
            <person name="Fukui M."/>
        </authorList>
    </citation>
    <scope>NUCLEOTIDE SEQUENCE [LARGE SCALE GENOMIC DNA]</scope>
    <source>
        <strain evidence="9">TF1</strain>
    </source>
</reference>
<dbReference type="GO" id="GO:0046872">
    <property type="term" value="F:metal ion binding"/>
    <property type="evidence" value="ECO:0007669"/>
    <property type="project" value="UniProtKB-KW"/>
</dbReference>
<comment type="similarity">
    <text evidence="1">Belongs to the class-I fumarase family.</text>
</comment>
<dbReference type="PANTHER" id="PTHR30389:SF17">
    <property type="entry name" value="L(+)-TARTRATE DEHYDRATASE SUBUNIT ALPHA-RELATED"/>
    <property type="match status" value="1"/>
</dbReference>
<organism evidence="8 9">
    <name type="scientific">Caldimicrobium thiodismutans</name>
    <dbReference type="NCBI Taxonomy" id="1653476"/>
    <lineage>
        <taxon>Bacteria</taxon>
        <taxon>Pseudomonadati</taxon>
        <taxon>Thermodesulfobacteriota</taxon>
        <taxon>Thermodesulfobacteria</taxon>
        <taxon>Thermodesulfobacteriales</taxon>
        <taxon>Thermodesulfobacteriaceae</taxon>
        <taxon>Caldimicrobium</taxon>
    </lineage>
</organism>
<keyword evidence="2" id="KW-0004">4Fe-4S</keyword>
<dbReference type="InterPro" id="IPR004646">
    <property type="entry name" value="Fe-S_hydro-lyase_TtdA-typ_cat"/>
</dbReference>
<dbReference type="PATRIC" id="fig|1653476.3.peg.1210"/>
<evidence type="ECO:0000256" key="5">
    <source>
        <dbReference type="ARBA" id="ARBA00023014"/>
    </source>
</evidence>
<dbReference type="STRING" id="1653476.THC_1169"/>
<evidence type="ECO:0000256" key="1">
    <source>
        <dbReference type="ARBA" id="ARBA00008876"/>
    </source>
</evidence>
<dbReference type="RefSeq" id="WP_068514658.1">
    <property type="nucleotide sequence ID" value="NZ_AP014945.1"/>
</dbReference>
<protein>
    <submittedName>
        <fullName evidence="8">Fumarate hydratase</fullName>
    </submittedName>
</protein>
<evidence type="ECO:0000256" key="4">
    <source>
        <dbReference type="ARBA" id="ARBA00023004"/>
    </source>
</evidence>
<accession>A0A0U5BXT9</accession>
<dbReference type="KEGG" id="cthi:THC_1169"/>
<evidence type="ECO:0000313" key="9">
    <source>
        <dbReference type="Proteomes" id="UP000068196"/>
    </source>
</evidence>
<feature type="domain" description="Fe-S hydro-lyase tartrate dehydratase alpha-type catalytic" evidence="7">
    <location>
        <begin position="12"/>
        <end position="276"/>
    </location>
</feature>